<dbReference type="InterPro" id="IPR050782">
    <property type="entry name" value="PP1_regulatory_subunit_3"/>
</dbReference>
<dbReference type="OrthoDB" id="1881at2759"/>
<accession>A0A6A4VQ23</accession>
<dbReference type="Gene3D" id="2.60.40.2440">
    <property type="entry name" value="Carbohydrate binding type-21 domain"/>
    <property type="match status" value="1"/>
</dbReference>
<comment type="caution">
    <text evidence="2">The sequence shown here is derived from an EMBL/GenBank/DDBJ whole genome shotgun (WGS) entry which is preliminary data.</text>
</comment>
<dbReference type="AlphaFoldDB" id="A0A6A4VQ23"/>
<dbReference type="PROSITE" id="PS51159">
    <property type="entry name" value="CBM21"/>
    <property type="match status" value="1"/>
</dbReference>
<dbReference type="GO" id="GO:0008157">
    <property type="term" value="F:protein phosphatase 1 binding"/>
    <property type="evidence" value="ECO:0007669"/>
    <property type="project" value="TreeGrafter"/>
</dbReference>
<feature type="domain" description="CBM21" evidence="1">
    <location>
        <begin position="168"/>
        <end position="273"/>
    </location>
</feature>
<dbReference type="EMBL" id="VIIS01001573">
    <property type="protein sequence ID" value="KAF0296315.1"/>
    <property type="molecule type" value="Genomic_DNA"/>
</dbReference>
<protein>
    <submittedName>
        <fullName evidence="2">Protein phosphatase 1 regulatory subunit 3B</fullName>
    </submittedName>
</protein>
<dbReference type="InterPro" id="IPR038175">
    <property type="entry name" value="CBM21_dom_sf"/>
</dbReference>
<evidence type="ECO:0000313" key="3">
    <source>
        <dbReference type="Proteomes" id="UP000440578"/>
    </source>
</evidence>
<dbReference type="GO" id="GO:2001069">
    <property type="term" value="F:glycogen binding"/>
    <property type="evidence" value="ECO:0007669"/>
    <property type="project" value="TreeGrafter"/>
</dbReference>
<organism evidence="2 3">
    <name type="scientific">Amphibalanus amphitrite</name>
    <name type="common">Striped barnacle</name>
    <name type="synonym">Balanus amphitrite</name>
    <dbReference type="NCBI Taxonomy" id="1232801"/>
    <lineage>
        <taxon>Eukaryota</taxon>
        <taxon>Metazoa</taxon>
        <taxon>Ecdysozoa</taxon>
        <taxon>Arthropoda</taxon>
        <taxon>Crustacea</taxon>
        <taxon>Multicrustacea</taxon>
        <taxon>Cirripedia</taxon>
        <taxon>Thoracica</taxon>
        <taxon>Thoracicalcarea</taxon>
        <taxon>Balanomorpha</taxon>
        <taxon>Balanoidea</taxon>
        <taxon>Balanidae</taxon>
        <taxon>Amphibalaninae</taxon>
        <taxon>Amphibalanus</taxon>
    </lineage>
</organism>
<dbReference type="GO" id="GO:0000164">
    <property type="term" value="C:protein phosphatase type 1 complex"/>
    <property type="evidence" value="ECO:0007669"/>
    <property type="project" value="TreeGrafter"/>
</dbReference>
<dbReference type="Pfam" id="PF03370">
    <property type="entry name" value="CBM_21"/>
    <property type="match status" value="1"/>
</dbReference>
<proteinExistence type="predicted"/>
<dbReference type="Proteomes" id="UP000440578">
    <property type="component" value="Unassembled WGS sequence"/>
</dbReference>
<dbReference type="InterPro" id="IPR005036">
    <property type="entry name" value="CBM21_dom"/>
</dbReference>
<dbReference type="PANTHER" id="PTHR12307">
    <property type="entry name" value="PROTEIN PHOSPHATASE 1 REGULATORY SUBUNIT"/>
    <property type="match status" value="1"/>
</dbReference>
<dbReference type="PANTHER" id="PTHR12307:SF48">
    <property type="entry name" value="PROTEIN PHOSPHATASE 1 REGULATORY SUBUNIT"/>
    <property type="match status" value="1"/>
</dbReference>
<sequence length="273" mass="29607">MSALVVPADMDVLGPPPALSSSPLLGAEFLSELQCAPWRPPPACAPSAAAAAAAAAAVDALTDQMARLTRAAPRPILASQHRERRRCKKRVAFADDKGLALVQVIERADEEFVNENSPTRVVADTDGLPLGWSLELTPPRLPQLPQPPQRPRWSLAGGQPVAEFSRFCQRLDRDSVALETAVCGAGRRTITGIIRVKNLGFEKRVFVRATNDGWRSSRDWSAIYIAPVHGAVGPAPSYDRFSFEGGDARGGLRRRADRVLRVLPVRGRRVLGQ</sequence>
<gene>
    <name evidence="2" type="primary">ppp1r3b</name>
    <name evidence="2" type="ORF">FJT64_006245</name>
</gene>
<name>A0A6A4VQ23_AMPAM</name>
<evidence type="ECO:0000313" key="2">
    <source>
        <dbReference type="EMBL" id="KAF0296315.1"/>
    </source>
</evidence>
<dbReference type="GO" id="GO:0005979">
    <property type="term" value="P:regulation of glycogen biosynthetic process"/>
    <property type="evidence" value="ECO:0007669"/>
    <property type="project" value="TreeGrafter"/>
</dbReference>
<reference evidence="2 3" key="1">
    <citation type="submission" date="2019-07" db="EMBL/GenBank/DDBJ databases">
        <title>Draft genome assembly of a fouling barnacle, Amphibalanus amphitrite (Darwin, 1854): The first reference genome for Thecostraca.</title>
        <authorList>
            <person name="Kim W."/>
        </authorList>
    </citation>
    <scope>NUCLEOTIDE SEQUENCE [LARGE SCALE GENOMIC DNA]</scope>
    <source>
        <strain evidence="2">SNU_AA5</strain>
        <tissue evidence="2">Soma without cirri and trophi</tissue>
    </source>
</reference>
<evidence type="ECO:0000259" key="1">
    <source>
        <dbReference type="PROSITE" id="PS51159"/>
    </source>
</evidence>
<keyword evidence="3" id="KW-1185">Reference proteome</keyword>